<dbReference type="OMA" id="IYILKFR"/>
<feature type="region of interest" description="Disordered" evidence="1">
    <location>
        <begin position="439"/>
        <end position="465"/>
    </location>
</feature>
<proteinExistence type="predicted"/>
<feature type="transmembrane region" description="Helical" evidence="2">
    <location>
        <begin position="331"/>
        <end position="355"/>
    </location>
</feature>
<name>A0A8S1QA71_PARPR</name>
<dbReference type="AlphaFoldDB" id="A0A8S1QA71"/>
<dbReference type="EMBL" id="CAJJDM010000157">
    <property type="protein sequence ID" value="CAD8112639.1"/>
    <property type="molecule type" value="Genomic_DNA"/>
</dbReference>
<evidence type="ECO:0000313" key="3">
    <source>
        <dbReference type="EMBL" id="CAD8112639.1"/>
    </source>
</evidence>
<evidence type="ECO:0000256" key="1">
    <source>
        <dbReference type="SAM" id="MobiDB-lite"/>
    </source>
</evidence>
<evidence type="ECO:0000313" key="4">
    <source>
        <dbReference type="Proteomes" id="UP000688137"/>
    </source>
</evidence>
<evidence type="ECO:0000256" key="2">
    <source>
        <dbReference type="SAM" id="Phobius"/>
    </source>
</evidence>
<accession>A0A8S1QA71</accession>
<keyword evidence="2" id="KW-0472">Membrane</keyword>
<sequence length="552" mass="63386">MKKHPIEQIHSSVYDKVVKSLTLFFMIISLLISIGLDIVHGVVDFYSNEYQYKAQNATIGYISDNLIYKPIKQVYFRDLDCDTSEEIQQLFPFAEYNITRWFSQLICVTRFQDIRLSTECTETEYNCGPYCIQTSEGSQCPISKLTIIQNEIVDEDADQNLESNRDLYIQRENSSYGIFKIQVVIRGYPCLNPLIYITAGLTNNSDYIDPENCEGSDFDTDNSVKIEQTTLSEFSKQGLEALSFNGVPSSVIGSAITYLTARNKIASKAEDSCTQIDNNMINETENCEQSIQEIGLIYVVIKQIFTGLIGIILIIEIYILKFRIVNDIRIITVILKILLVCQMSFILIEGGLILYQEKLRIDAELYFKSIANCYISDQIYNVFANFPNLFPADVNTYVSLITISIIIIAISEFILVMMFIVQMFHWCFKQKKEKLYVSEPDTQRQQIPSKEDIHHSETSPYQKPLSPYQSKFPPIYSNIQNNIIQNQSNPINQESKYVNEYVPPNQFEDPKYIPPNQFGESSQPKFSESYIPPQINNIQSTLVVVGKKNSKY</sequence>
<feature type="transmembrane region" description="Helical" evidence="2">
    <location>
        <begin position="21"/>
        <end position="43"/>
    </location>
</feature>
<reference evidence="3" key="1">
    <citation type="submission" date="2021-01" db="EMBL/GenBank/DDBJ databases">
        <authorList>
            <consortium name="Genoscope - CEA"/>
            <person name="William W."/>
        </authorList>
    </citation>
    <scope>NUCLEOTIDE SEQUENCE</scope>
</reference>
<keyword evidence="2" id="KW-0812">Transmembrane</keyword>
<feature type="transmembrane region" description="Helical" evidence="2">
    <location>
        <begin position="296"/>
        <end position="319"/>
    </location>
</feature>
<protein>
    <recommendedName>
        <fullName evidence="5">Transmembrane protein</fullName>
    </recommendedName>
</protein>
<gene>
    <name evidence="3" type="ORF">PPRIM_AZ9-3.1.T1520067</name>
</gene>
<evidence type="ECO:0008006" key="5">
    <source>
        <dbReference type="Google" id="ProtNLM"/>
    </source>
</evidence>
<keyword evidence="2" id="KW-1133">Transmembrane helix</keyword>
<dbReference type="Proteomes" id="UP000688137">
    <property type="component" value="Unassembled WGS sequence"/>
</dbReference>
<feature type="transmembrane region" description="Helical" evidence="2">
    <location>
        <begin position="397"/>
        <end position="421"/>
    </location>
</feature>
<organism evidence="3 4">
    <name type="scientific">Paramecium primaurelia</name>
    <dbReference type="NCBI Taxonomy" id="5886"/>
    <lineage>
        <taxon>Eukaryota</taxon>
        <taxon>Sar</taxon>
        <taxon>Alveolata</taxon>
        <taxon>Ciliophora</taxon>
        <taxon>Intramacronucleata</taxon>
        <taxon>Oligohymenophorea</taxon>
        <taxon>Peniculida</taxon>
        <taxon>Parameciidae</taxon>
        <taxon>Paramecium</taxon>
    </lineage>
</organism>
<comment type="caution">
    <text evidence="3">The sequence shown here is derived from an EMBL/GenBank/DDBJ whole genome shotgun (WGS) entry which is preliminary data.</text>
</comment>
<keyword evidence="4" id="KW-1185">Reference proteome</keyword>